<dbReference type="InterPro" id="IPR027443">
    <property type="entry name" value="IPNS-like_sf"/>
</dbReference>
<organism evidence="2 3">
    <name type="scientific">Populus alba x Populus x berolinensis</name>
    <dbReference type="NCBI Taxonomy" id="444605"/>
    <lineage>
        <taxon>Eukaryota</taxon>
        <taxon>Viridiplantae</taxon>
        <taxon>Streptophyta</taxon>
        <taxon>Embryophyta</taxon>
        <taxon>Tracheophyta</taxon>
        <taxon>Spermatophyta</taxon>
        <taxon>Magnoliopsida</taxon>
        <taxon>eudicotyledons</taxon>
        <taxon>Gunneridae</taxon>
        <taxon>Pentapetalae</taxon>
        <taxon>rosids</taxon>
        <taxon>fabids</taxon>
        <taxon>Malpighiales</taxon>
        <taxon>Salicaceae</taxon>
        <taxon>Saliceae</taxon>
        <taxon>Populus</taxon>
    </lineage>
</organism>
<protein>
    <recommendedName>
        <fullName evidence="4">Fe2OG dioxygenase domain-containing protein</fullName>
    </recommendedName>
</protein>
<comment type="caution">
    <text evidence="2">The sequence shown here is derived from an EMBL/GenBank/DDBJ whole genome shotgun (WGS) entry which is preliminary data.</text>
</comment>
<dbReference type="Gene3D" id="2.60.120.330">
    <property type="entry name" value="B-lactam Antibiotic, Isopenicillin N Synthase, Chain"/>
    <property type="match status" value="2"/>
</dbReference>
<name>A0AAD6VWG4_9ROSI</name>
<evidence type="ECO:0000313" key="2">
    <source>
        <dbReference type="EMBL" id="KAJ6990289.1"/>
    </source>
</evidence>
<proteinExistence type="predicted"/>
<evidence type="ECO:0000313" key="3">
    <source>
        <dbReference type="Proteomes" id="UP001164929"/>
    </source>
</evidence>
<accession>A0AAD6VWG4</accession>
<gene>
    <name evidence="2" type="ORF">NC653_018745</name>
</gene>
<evidence type="ECO:0000256" key="1">
    <source>
        <dbReference type="SAM" id="Phobius"/>
    </source>
</evidence>
<reference evidence="2" key="1">
    <citation type="journal article" date="2023" name="Mol. Ecol. Resour.">
        <title>Chromosome-level genome assembly of a triploid poplar Populus alba 'Berolinensis'.</title>
        <authorList>
            <person name="Chen S."/>
            <person name="Yu Y."/>
            <person name="Wang X."/>
            <person name="Wang S."/>
            <person name="Zhang T."/>
            <person name="Zhou Y."/>
            <person name="He R."/>
            <person name="Meng N."/>
            <person name="Wang Y."/>
            <person name="Liu W."/>
            <person name="Liu Z."/>
            <person name="Liu J."/>
            <person name="Guo Q."/>
            <person name="Huang H."/>
            <person name="Sederoff R.R."/>
            <person name="Wang G."/>
            <person name="Qu G."/>
            <person name="Chen S."/>
        </authorList>
    </citation>
    <scope>NUCLEOTIDE SEQUENCE</scope>
    <source>
        <strain evidence="2">SC-2020</strain>
    </source>
</reference>
<dbReference type="EMBL" id="JAQIZT010000007">
    <property type="protein sequence ID" value="KAJ6990289.1"/>
    <property type="molecule type" value="Genomic_DNA"/>
</dbReference>
<dbReference type="InterPro" id="IPR050231">
    <property type="entry name" value="Iron_ascorbate_oxido_reductase"/>
</dbReference>
<dbReference type="Proteomes" id="UP001164929">
    <property type="component" value="Chromosome 7"/>
</dbReference>
<evidence type="ECO:0008006" key="4">
    <source>
        <dbReference type="Google" id="ProtNLM"/>
    </source>
</evidence>
<keyword evidence="1" id="KW-1133">Transmembrane helix</keyword>
<feature type="transmembrane region" description="Helical" evidence="1">
    <location>
        <begin position="128"/>
        <end position="151"/>
    </location>
</feature>
<dbReference type="PANTHER" id="PTHR47990">
    <property type="entry name" value="2-OXOGLUTARATE (2OG) AND FE(II)-DEPENDENT OXYGENASE SUPERFAMILY PROTEIN-RELATED"/>
    <property type="match status" value="1"/>
</dbReference>
<dbReference type="AlphaFoldDB" id="A0AAD6VWG4"/>
<keyword evidence="1" id="KW-0472">Membrane</keyword>
<keyword evidence="3" id="KW-1185">Reference proteome</keyword>
<sequence>MHEAIDCYREITPGCTERLARNQMKELNQWPHDPPYFKVLMEEYISFCRDLSRKIMRGIALALGGSADEFEGERAGDAFWVLRVIGYPGVSNTNGQNAPENDIGCGAHTDYGLVTLVNQDDGITALQLMLYLFTVLNVASVVTAAHTTFLIKEKKKEELIFLLAKAKSRSIDISEKTCLASGYLPLQFREHLYATLEICFKIWSNGMYDSTLHRVINNSPKYRVCVAYFYEVSPTYPFYALSSLAPGNDPHTVPSLHEQPNFDAAVEPLDICKEKTGGIKKFGKSRLWRAFSKQT</sequence>
<dbReference type="SUPFAM" id="SSF51197">
    <property type="entry name" value="Clavaminate synthase-like"/>
    <property type="match status" value="2"/>
</dbReference>
<keyword evidence="1" id="KW-0812">Transmembrane</keyword>